<name>A0ABM8V8W5_THEXY</name>
<keyword evidence="1" id="KW-1133">Transmembrane helix</keyword>
<evidence type="ECO:0008006" key="4">
    <source>
        <dbReference type="Google" id="ProtNLM"/>
    </source>
</evidence>
<feature type="transmembrane region" description="Helical" evidence="1">
    <location>
        <begin position="44"/>
        <end position="62"/>
    </location>
</feature>
<evidence type="ECO:0000256" key="1">
    <source>
        <dbReference type="SAM" id="Phobius"/>
    </source>
</evidence>
<keyword evidence="1" id="KW-0472">Membrane</keyword>
<keyword evidence="3" id="KW-1185">Reference proteome</keyword>
<protein>
    <recommendedName>
        <fullName evidence="4">ATPase</fullName>
    </recommendedName>
</protein>
<sequence>MLGELFQADLETWKQFLTDRWYVLVIALIALLIVIKIVKTVVKWLLVAVIVIGVLLYSGYSLEDLRVDKLKELGAQITEQAAAALKREALEAMAGEASDAVYTASEDGTFTVQTASLVIKGKIGDNEVSVTYHGAPLGRWKVDETIASLIDQAKAAG</sequence>
<dbReference type="RefSeq" id="WP_213486694.1">
    <property type="nucleotide sequence ID" value="NZ_CAJRAY010000097.1"/>
</dbReference>
<dbReference type="Proteomes" id="UP000681526">
    <property type="component" value="Unassembled WGS sequence"/>
</dbReference>
<dbReference type="EMBL" id="CAJRAY010000097">
    <property type="protein sequence ID" value="CAG5092784.1"/>
    <property type="molecule type" value="Genomic_DNA"/>
</dbReference>
<proteinExistence type="predicted"/>
<evidence type="ECO:0000313" key="3">
    <source>
        <dbReference type="Proteomes" id="UP000681526"/>
    </source>
</evidence>
<gene>
    <name evidence="2" type="primary">txxe 3349</name>
    <name evidence="2" type="ORF">TXXE_18750</name>
</gene>
<keyword evidence="1" id="KW-0812">Transmembrane</keyword>
<accession>A0ABM8V8W5</accession>
<reference evidence="2 3" key="1">
    <citation type="submission" date="2021-04" db="EMBL/GenBank/DDBJ databases">
        <authorList>
            <person name="Rakotoarivonina H."/>
        </authorList>
    </citation>
    <scope>NUCLEOTIDE SEQUENCE [LARGE SCALE GENOMIC DNA]</scope>
    <source>
        <strain evidence="2 3">XE</strain>
    </source>
</reference>
<comment type="caution">
    <text evidence="2">The sequence shown here is derived from an EMBL/GenBank/DDBJ whole genome shotgun (WGS) entry which is preliminary data.</text>
</comment>
<evidence type="ECO:0000313" key="2">
    <source>
        <dbReference type="EMBL" id="CAG5092784.1"/>
    </source>
</evidence>
<organism evidence="2 3">
    <name type="scientific">Thermobacillus xylanilyticus</name>
    <dbReference type="NCBI Taxonomy" id="76633"/>
    <lineage>
        <taxon>Bacteria</taxon>
        <taxon>Bacillati</taxon>
        <taxon>Bacillota</taxon>
        <taxon>Bacilli</taxon>
        <taxon>Bacillales</taxon>
        <taxon>Paenibacillaceae</taxon>
        <taxon>Thermobacillus</taxon>
    </lineage>
</organism>
<feature type="transmembrane region" description="Helical" evidence="1">
    <location>
        <begin position="21"/>
        <end position="38"/>
    </location>
</feature>